<evidence type="ECO:0000256" key="1">
    <source>
        <dbReference type="ARBA" id="ARBA00022527"/>
    </source>
</evidence>
<keyword evidence="2" id="KW-0808">Transferase</keyword>
<dbReference type="GO" id="GO:0005524">
    <property type="term" value="F:ATP binding"/>
    <property type="evidence" value="ECO:0007669"/>
    <property type="project" value="InterPro"/>
</dbReference>
<evidence type="ECO:0000259" key="4">
    <source>
        <dbReference type="Pfam" id="PF02816"/>
    </source>
</evidence>
<protein>
    <recommendedName>
        <fullName evidence="4">Alpha-type protein kinase domain-containing protein</fullName>
    </recommendedName>
</protein>
<dbReference type="EMBL" id="SGPM01000204">
    <property type="protein sequence ID" value="THH28071.1"/>
    <property type="molecule type" value="Genomic_DNA"/>
</dbReference>
<dbReference type="Gene3D" id="3.20.200.10">
    <property type="entry name" value="MHCK/EF2 kinase"/>
    <property type="match status" value="1"/>
</dbReference>
<proteinExistence type="predicted"/>
<evidence type="ECO:0000313" key="5">
    <source>
        <dbReference type="EMBL" id="THH28071.1"/>
    </source>
</evidence>
<sequence>MRIALDPRASSPVQAHAPHQHVPLPANVLWHAKHRSSVAYKLVVHVSHREDNTEPPAQQRLVAIGRRQIALPTVFKDCRRILLNVQDVVRRFGNWTLHTADDACDVLEIPPRVGLRLLHQYHNVICVESHTHSLLDPVRPRPALANAAAIADRAHIYEGNASQFRLGPASSSVDKSKADGLKRNIKALRDVHSGVSYFFDVYLAQENKGKVTRLCASARRRPFNGQFSVEAMLNLILDDGREILRKLNANQQARLPVTADGLQRNNVSFNVVGTQNKRYLIDDSAVMIPVQQWFNSLVSDGIFPKGKKDARTANIEVVIPTDVSVPAMEDYDYDDMSYQSPVRASAKSVKRTKRPLSPGMLLRVSMEYDIFIVSFRPYVYDQNHEELLNELKLLALGDYFMKTYYDRANVYNCRGMLPDMSFNHAGAFIGTTVNEDQVSQDLNAKALMYTSFLATPLIDTQDDFGPLIKFSGSVGPGSNTHSAVGIAVDAFAHHVLVDSEGACIFVDLQGFVHRHKDCVVLIDPQTHTDPR</sequence>
<dbReference type="AlphaFoldDB" id="A0A4S4MSE9"/>
<dbReference type="Proteomes" id="UP000308730">
    <property type="component" value="Unassembled WGS sequence"/>
</dbReference>
<keyword evidence="3" id="KW-0418">Kinase</keyword>
<evidence type="ECO:0000256" key="2">
    <source>
        <dbReference type="ARBA" id="ARBA00022679"/>
    </source>
</evidence>
<gene>
    <name evidence="5" type="ORF">EUX98_g6111</name>
</gene>
<dbReference type="InterPro" id="IPR004166">
    <property type="entry name" value="a-kinase_dom"/>
</dbReference>
<organism evidence="5 6">
    <name type="scientific">Antrodiella citrinella</name>
    <dbReference type="NCBI Taxonomy" id="2447956"/>
    <lineage>
        <taxon>Eukaryota</taxon>
        <taxon>Fungi</taxon>
        <taxon>Dikarya</taxon>
        <taxon>Basidiomycota</taxon>
        <taxon>Agaricomycotina</taxon>
        <taxon>Agaricomycetes</taxon>
        <taxon>Polyporales</taxon>
        <taxon>Steccherinaceae</taxon>
        <taxon>Antrodiella</taxon>
    </lineage>
</organism>
<dbReference type="Pfam" id="PF02816">
    <property type="entry name" value="Alpha_kinase"/>
    <property type="match status" value="1"/>
</dbReference>
<name>A0A4S4MSE9_9APHY</name>
<dbReference type="OrthoDB" id="2757763at2759"/>
<evidence type="ECO:0000256" key="3">
    <source>
        <dbReference type="ARBA" id="ARBA00022777"/>
    </source>
</evidence>
<keyword evidence="1" id="KW-0723">Serine/threonine-protein kinase</keyword>
<dbReference type="SUPFAM" id="SSF56112">
    <property type="entry name" value="Protein kinase-like (PK-like)"/>
    <property type="match status" value="1"/>
</dbReference>
<evidence type="ECO:0000313" key="6">
    <source>
        <dbReference type="Proteomes" id="UP000308730"/>
    </source>
</evidence>
<feature type="domain" description="Alpha-type protein kinase" evidence="4">
    <location>
        <begin position="465"/>
        <end position="529"/>
    </location>
</feature>
<keyword evidence="6" id="KW-1185">Reference proteome</keyword>
<comment type="caution">
    <text evidence="5">The sequence shown here is derived from an EMBL/GenBank/DDBJ whole genome shotgun (WGS) entry which is preliminary data.</text>
</comment>
<dbReference type="InterPro" id="IPR011009">
    <property type="entry name" value="Kinase-like_dom_sf"/>
</dbReference>
<reference evidence="5 6" key="1">
    <citation type="submission" date="2019-02" db="EMBL/GenBank/DDBJ databases">
        <title>Genome sequencing of the rare red list fungi Antrodiella citrinella (Flaviporus citrinellus).</title>
        <authorList>
            <person name="Buettner E."/>
            <person name="Kellner H."/>
        </authorList>
    </citation>
    <scope>NUCLEOTIDE SEQUENCE [LARGE SCALE GENOMIC DNA]</scope>
    <source>
        <strain evidence="5 6">DSM 108506</strain>
    </source>
</reference>
<accession>A0A4S4MSE9</accession>
<dbReference type="GO" id="GO:0004674">
    <property type="term" value="F:protein serine/threonine kinase activity"/>
    <property type="evidence" value="ECO:0007669"/>
    <property type="project" value="UniProtKB-KW"/>
</dbReference>